<dbReference type="GeneID" id="4929360"/>
<dbReference type="KEGG" id="mmq:MmarC5_0505"/>
<dbReference type="eggNOG" id="arCOG00118">
    <property type="taxonomic scope" value="Archaea"/>
</dbReference>
<dbReference type="InterPro" id="IPR015424">
    <property type="entry name" value="PyrdxlP-dep_Trfase"/>
</dbReference>
<dbReference type="Gene3D" id="3.40.640.10">
    <property type="entry name" value="Type I PLP-dependent aspartate aminotransferase-like (Major domain)"/>
    <property type="match status" value="1"/>
</dbReference>
<dbReference type="SUPFAM" id="SSF53383">
    <property type="entry name" value="PLP-dependent transferases"/>
    <property type="match status" value="1"/>
</dbReference>
<organism evidence="1 2">
    <name type="scientific">Methanococcus maripaludis (strain C5 / ATCC BAA-1333)</name>
    <dbReference type="NCBI Taxonomy" id="402880"/>
    <lineage>
        <taxon>Archaea</taxon>
        <taxon>Methanobacteriati</taxon>
        <taxon>Methanobacteriota</taxon>
        <taxon>Methanomada group</taxon>
        <taxon>Methanococci</taxon>
        <taxon>Methanococcales</taxon>
        <taxon>Methanococcaceae</taxon>
        <taxon>Methanococcus</taxon>
    </lineage>
</organism>
<gene>
    <name evidence="1" type="ordered locus">MmarC5_0505</name>
</gene>
<dbReference type="RefSeq" id="WP_011868274.1">
    <property type="nucleotide sequence ID" value="NC_009135.1"/>
</dbReference>
<dbReference type="Proteomes" id="UP000000253">
    <property type="component" value="Chromosome"/>
</dbReference>
<name>A4FX90_METM5</name>
<evidence type="ECO:0008006" key="3">
    <source>
        <dbReference type="Google" id="ProtNLM"/>
    </source>
</evidence>
<evidence type="ECO:0000313" key="2">
    <source>
        <dbReference type="Proteomes" id="UP000000253"/>
    </source>
</evidence>
<dbReference type="OrthoDB" id="358899at2157"/>
<evidence type="ECO:0000313" key="1">
    <source>
        <dbReference type="EMBL" id="ABO34819.1"/>
    </source>
</evidence>
<dbReference type="HOGENOM" id="CLU_059313_1_0_2"/>
<protein>
    <recommendedName>
        <fullName evidence="3">DegT/DnrJ/EryC1/StrS aminotransferase family protein</fullName>
    </recommendedName>
</protein>
<sequence>MEIGSFFEFPKYDGIDFENSAYHHIKGNISTQQLDSIFVGDGRQAIKLLLEELIKKNHSEFYLPAYLCHSIIQPFAELNIEFKFYSCDEKLKPDLRNIPENSVVYLIDYFGSDSLSKKEILEISKKNIVILDISHSILNKERLEILDKNVFMIASLRKIFPIPDGGILFYKKGILNMEKRVFEKNNNYIEMLEAMVLKKYYMNKSNSETSLKNYFLELYRNYEFLKDGLITVKEIPPISMEILKNIDIKKMKTQRTVNLEYIYDNLNNPNVNTIYEKKELKSPFFIPLNFENGEIKERIRKKLIENQIYPPIHWEIPKEVPKNFTFEHALSENILSVPIDHRYCQKDMEKILGILNGE</sequence>
<dbReference type="InterPro" id="IPR015421">
    <property type="entry name" value="PyrdxlP-dep_Trfase_major"/>
</dbReference>
<reference evidence="1 2" key="1">
    <citation type="submission" date="2007-03" db="EMBL/GenBank/DDBJ databases">
        <title>Complete sequence of chromosome of Methanococcus maripaludis C5.</title>
        <authorList>
            <consortium name="US DOE Joint Genome Institute"/>
            <person name="Copeland A."/>
            <person name="Lucas S."/>
            <person name="Lapidus A."/>
            <person name="Barry K."/>
            <person name="Glavina del Rio T."/>
            <person name="Dalin E."/>
            <person name="Tice H."/>
            <person name="Pitluck S."/>
            <person name="Chertkov O."/>
            <person name="Brettin T."/>
            <person name="Bruce D."/>
            <person name="Han C."/>
            <person name="Detter J.C."/>
            <person name="Schmutz J."/>
            <person name="Larimer F."/>
            <person name="Land M."/>
            <person name="Hauser L."/>
            <person name="Kyrpides N."/>
            <person name="Mikhailova N."/>
            <person name="Sieprawska-Lupa M."/>
            <person name="Whitman W.B."/>
            <person name="Richardson P."/>
        </authorList>
    </citation>
    <scope>NUCLEOTIDE SEQUENCE [LARGE SCALE GENOMIC DNA]</scope>
    <source>
        <strain evidence="2">C5 / ATCC BAA-1333</strain>
    </source>
</reference>
<proteinExistence type="predicted"/>
<accession>A4FX90</accession>
<dbReference type="STRING" id="402880.MmarC5_0505"/>
<dbReference type="EMBL" id="CP000609">
    <property type="protein sequence ID" value="ABO34819.1"/>
    <property type="molecule type" value="Genomic_DNA"/>
</dbReference>
<dbReference type="AlphaFoldDB" id="A4FX90"/>